<gene>
    <name evidence="2" type="ORF">CAOG_004954</name>
</gene>
<organism evidence="2 3">
    <name type="scientific">Capsaspora owczarzaki (strain ATCC 30864)</name>
    <dbReference type="NCBI Taxonomy" id="595528"/>
    <lineage>
        <taxon>Eukaryota</taxon>
        <taxon>Filasterea</taxon>
        <taxon>Capsaspora</taxon>
    </lineage>
</organism>
<keyword evidence="1" id="KW-0732">Signal</keyword>
<name>A0A0D2UGS0_CAPO3</name>
<dbReference type="OrthoDB" id="504708at2759"/>
<evidence type="ECO:0000313" key="2">
    <source>
        <dbReference type="EMBL" id="KJE94286.1"/>
    </source>
</evidence>
<accession>A0A0D2UGS0</accession>
<dbReference type="InParanoid" id="A0A0D2UGS0"/>
<feature type="chain" id="PRO_5002252631" evidence="1">
    <location>
        <begin position="31"/>
        <end position="389"/>
    </location>
</feature>
<evidence type="ECO:0000313" key="3">
    <source>
        <dbReference type="Proteomes" id="UP000008743"/>
    </source>
</evidence>
<protein>
    <submittedName>
        <fullName evidence="2">Uncharacterized protein</fullName>
    </submittedName>
</protein>
<dbReference type="Pfam" id="PF11617">
    <property type="entry name" value="Cu-binding_MopE"/>
    <property type="match status" value="2"/>
</dbReference>
<sequence>MRSRQSRLGTGLLAVALVLVVISTAQPANGLPVVSDLLSLLGLGGGKQPSQGSQPAGGLPIVSDLLSLLGLGGKRPSQSTVIGCKPQNCSAIREPFETLCDGLDNDCDGNIDLLLPVPENVCNTGLKGVCATGYAQCHPDRSGVKLCLGPSPRPETYNGLDDDCDGIVDNVKPIVAAGISARIALFAFDGVDPSSPSGYRMVLDQRGLPYDLISGTAAIDLALVSLRAKYSLVILPPGWTSAWLTNTRRAYLELFANAGGIVFAFLPDNGATANAFCGLSSAAVSTSVTYMRTSSTSSSAGAAILAHLDTFEETNLLINAFTGAGDSQVLHASVVLNPILGVNVLMNVFTGASGNSLLGAGLTRRTVGSGAIYAFGHDMIFFLGLQVLH</sequence>
<dbReference type="Proteomes" id="UP000008743">
    <property type="component" value="Unassembled WGS sequence"/>
</dbReference>
<dbReference type="InterPro" id="IPR021655">
    <property type="entry name" value="Put_metal-bd"/>
</dbReference>
<dbReference type="RefSeq" id="XP_004347705.1">
    <property type="nucleotide sequence ID" value="XM_004347655.1"/>
</dbReference>
<dbReference type="PhylomeDB" id="A0A0D2UGS0"/>
<feature type="signal peptide" evidence="1">
    <location>
        <begin position="1"/>
        <end position="30"/>
    </location>
</feature>
<evidence type="ECO:0000256" key="1">
    <source>
        <dbReference type="SAM" id="SignalP"/>
    </source>
</evidence>
<reference evidence="3" key="1">
    <citation type="submission" date="2011-02" db="EMBL/GenBank/DDBJ databases">
        <title>The Genome Sequence of Capsaspora owczarzaki ATCC 30864.</title>
        <authorList>
            <person name="Russ C."/>
            <person name="Cuomo C."/>
            <person name="Burger G."/>
            <person name="Gray M.W."/>
            <person name="Holland P.W.H."/>
            <person name="King N."/>
            <person name="Lang F.B.F."/>
            <person name="Roger A.J."/>
            <person name="Ruiz-Trillo I."/>
            <person name="Young S.K."/>
            <person name="Zeng Q."/>
            <person name="Gargeya S."/>
            <person name="Alvarado L."/>
            <person name="Berlin A."/>
            <person name="Chapman S.B."/>
            <person name="Chen Z."/>
            <person name="Freedman E."/>
            <person name="Gellesch M."/>
            <person name="Goldberg J."/>
            <person name="Griggs A."/>
            <person name="Gujja S."/>
            <person name="Heilman E."/>
            <person name="Heiman D."/>
            <person name="Howarth C."/>
            <person name="Mehta T."/>
            <person name="Neiman D."/>
            <person name="Pearson M."/>
            <person name="Roberts A."/>
            <person name="Saif S."/>
            <person name="Shea T."/>
            <person name="Shenoy N."/>
            <person name="Sisk P."/>
            <person name="Stolte C."/>
            <person name="Sykes S."/>
            <person name="White J."/>
            <person name="Yandava C."/>
            <person name="Haas B."/>
            <person name="Nusbaum C."/>
            <person name="Birren B."/>
        </authorList>
    </citation>
    <scope>NUCLEOTIDE SEQUENCE</scope>
    <source>
        <strain evidence="3">ATCC 30864</strain>
    </source>
</reference>
<keyword evidence="3" id="KW-1185">Reference proteome</keyword>
<proteinExistence type="predicted"/>
<dbReference type="AlphaFoldDB" id="A0A0D2UGS0"/>
<dbReference type="EMBL" id="KE346366">
    <property type="protein sequence ID" value="KJE94286.1"/>
    <property type="molecule type" value="Genomic_DNA"/>
</dbReference>